<proteinExistence type="predicted"/>
<gene>
    <name evidence="1" type="ORF">IPOD504_LOCUS2827</name>
</gene>
<sequence>MADSIATILAPRSRAPINQAGITLWEACTDNDVSNKLECVIEANNGTNPFKTFQDKSTSTNFKTVEIDFTIGKSTIVGDSEYNPKDTVLKKWRERQAKAKHERARRAVINSLEEKFRGTKRQANLDAFEGGNKDYIHRSIPTIVITEDVEDTSNMNVNRSAAAEGNFDSKADGFKVNNGTAAFEVVCHARKLQMGPGGELAQWRLAPRGSRAAGAEGGLRGTVREAMPVSWSNAQVLMRLPLPLHALPHTLVTRATL</sequence>
<protein>
    <submittedName>
        <fullName evidence="1">Uncharacterized protein</fullName>
    </submittedName>
</protein>
<dbReference type="Proteomes" id="UP000837857">
    <property type="component" value="Chromosome 12"/>
</dbReference>
<feature type="non-terminal residue" evidence="1">
    <location>
        <position position="257"/>
    </location>
</feature>
<evidence type="ECO:0000313" key="1">
    <source>
        <dbReference type="EMBL" id="CAH2040820.1"/>
    </source>
</evidence>
<name>A0ABN8HWN1_9NEOP</name>
<accession>A0ABN8HWN1</accession>
<evidence type="ECO:0000313" key="2">
    <source>
        <dbReference type="Proteomes" id="UP000837857"/>
    </source>
</evidence>
<reference evidence="1" key="1">
    <citation type="submission" date="2022-03" db="EMBL/GenBank/DDBJ databases">
        <authorList>
            <person name="Martin H S."/>
        </authorList>
    </citation>
    <scope>NUCLEOTIDE SEQUENCE</scope>
</reference>
<keyword evidence="2" id="KW-1185">Reference proteome</keyword>
<dbReference type="EMBL" id="OW152824">
    <property type="protein sequence ID" value="CAH2040820.1"/>
    <property type="molecule type" value="Genomic_DNA"/>
</dbReference>
<organism evidence="1 2">
    <name type="scientific">Iphiclides podalirius</name>
    <name type="common">scarce swallowtail</name>
    <dbReference type="NCBI Taxonomy" id="110791"/>
    <lineage>
        <taxon>Eukaryota</taxon>
        <taxon>Metazoa</taxon>
        <taxon>Ecdysozoa</taxon>
        <taxon>Arthropoda</taxon>
        <taxon>Hexapoda</taxon>
        <taxon>Insecta</taxon>
        <taxon>Pterygota</taxon>
        <taxon>Neoptera</taxon>
        <taxon>Endopterygota</taxon>
        <taxon>Lepidoptera</taxon>
        <taxon>Glossata</taxon>
        <taxon>Ditrysia</taxon>
        <taxon>Papilionoidea</taxon>
        <taxon>Papilionidae</taxon>
        <taxon>Papilioninae</taxon>
        <taxon>Iphiclides</taxon>
    </lineage>
</organism>